<feature type="domain" description="Amidohydrolase-related" evidence="2">
    <location>
        <begin position="30"/>
        <end position="277"/>
    </location>
</feature>
<dbReference type="Gene3D" id="3.20.20.140">
    <property type="entry name" value="Metal-dependent hydrolases"/>
    <property type="match status" value="1"/>
</dbReference>
<dbReference type="GO" id="GO:0019748">
    <property type="term" value="P:secondary metabolic process"/>
    <property type="evidence" value="ECO:0007669"/>
    <property type="project" value="TreeGrafter"/>
</dbReference>
<dbReference type="GO" id="GO:0016787">
    <property type="term" value="F:hydrolase activity"/>
    <property type="evidence" value="ECO:0007669"/>
    <property type="project" value="UniProtKB-KW"/>
</dbReference>
<evidence type="ECO:0000256" key="1">
    <source>
        <dbReference type="ARBA" id="ARBA00023239"/>
    </source>
</evidence>
<dbReference type="GO" id="GO:0005737">
    <property type="term" value="C:cytoplasm"/>
    <property type="evidence" value="ECO:0007669"/>
    <property type="project" value="TreeGrafter"/>
</dbReference>
<evidence type="ECO:0000313" key="4">
    <source>
        <dbReference type="Proteomes" id="UP000198802"/>
    </source>
</evidence>
<protein>
    <submittedName>
        <fullName evidence="3">Amidohydrolase</fullName>
    </submittedName>
</protein>
<keyword evidence="3" id="KW-0378">Hydrolase</keyword>
<sequence>MDRVGIDAALVNPGVYASLPRYLDGDRSQLVRLLNDFLADRLSGHTDRLMPVTMLNWNDLDGAVVELARMRARGSRAFWARAEPVNGMSPAHPDWDRVWSAATDLGMIAVLHIGNAPTAFSGWGNAGWTESGVGVGGFFRYANCMNHQAAELFITAMLYGGALGRHPNLTILTEELQVGWLPFLLTRCEGLGSAGRWPFDRSPVEMLRHHVRASPLIGVGDRDVLGRWMPQLPGMLVFSSDYPHGEGNADPIDLYGPALGELDEATRRSFLGGNIADCFARMGDPLPGT</sequence>
<dbReference type="EMBL" id="FAOZ01000011">
    <property type="protein sequence ID" value="CUU57175.1"/>
    <property type="molecule type" value="Genomic_DNA"/>
</dbReference>
<evidence type="ECO:0000313" key="3">
    <source>
        <dbReference type="EMBL" id="CUU57175.1"/>
    </source>
</evidence>
<organism evidence="3 4">
    <name type="scientific">Parafrankia irregularis</name>
    <dbReference type="NCBI Taxonomy" id="795642"/>
    <lineage>
        <taxon>Bacteria</taxon>
        <taxon>Bacillati</taxon>
        <taxon>Actinomycetota</taxon>
        <taxon>Actinomycetes</taxon>
        <taxon>Frankiales</taxon>
        <taxon>Frankiaceae</taxon>
        <taxon>Parafrankia</taxon>
    </lineage>
</organism>
<dbReference type="InterPro" id="IPR032466">
    <property type="entry name" value="Metal_Hydrolase"/>
</dbReference>
<reference evidence="4" key="1">
    <citation type="submission" date="2015-11" db="EMBL/GenBank/DDBJ databases">
        <authorList>
            <person name="Varghese N."/>
        </authorList>
    </citation>
    <scope>NUCLEOTIDE SEQUENCE [LARGE SCALE GENOMIC DNA]</scope>
    <source>
        <strain evidence="4">DSM 45899</strain>
    </source>
</reference>
<name>A0A0S4QNF7_9ACTN</name>
<dbReference type="Proteomes" id="UP000198802">
    <property type="component" value="Unassembled WGS sequence"/>
</dbReference>
<gene>
    <name evidence="3" type="ORF">Ga0074812_11111</name>
</gene>
<keyword evidence="1" id="KW-0456">Lyase</keyword>
<proteinExistence type="predicted"/>
<accession>A0A0S4QNF7</accession>
<dbReference type="SUPFAM" id="SSF51556">
    <property type="entry name" value="Metallo-dependent hydrolases"/>
    <property type="match status" value="1"/>
</dbReference>
<dbReference type="PANTHER" id="PTHR21240:SF28">
    <property type="entry name" value="ISO-OROTATE DECARBOXYLASE (EUROFUNG)"/>
    <property type="match status" value="1"/>
</dbReference>
<evidence type="ECO:0000259" key="2">
    <source>
        <dbReference type="Pfam" id="PF04909"/>
    </source>
</evidence>
<keyword evidence="4" id="KW-1185">Reference proteome</keyword>
<dbReference type="AlphaFoldDB" id="A0A0S4QNF7"/>
<dbReference type="GO" id="GO:0016831">
    <property type="term" value="F:carboxy-lyase activity"/>
    <property type="evidence" value="ECO:0007669"/>
    <property type="project" value="InterPro"/>
</dbReference>
<dbReference type="InterPro" id="IPR006680">
    <property type="entry name" value="Amidohydro-rel"/>
</dbReference>
<dbReference type="InterPro" id="IPR032465">
    <property type="entry name" value="ACMSD"/>
</dbReference>
<dbReference type="Pfam" id="PF04909">
    <property type="entry name" value="Amidohydro_2"/>
    <property type="match status" value="1"/>
</dbReference>
<dbReference type="PANTHER" id="PTHR21240">
    <property type="entry name" value="2-AMINO-3-CARBOXYLMUCONATE-6-SEMIALDEHYDE DECARBOXYLASE"/>
    <property type="match status" value="1"/>
</dbReference>